<dbReference type="GeneID" id="8771040"/>
<evidence type="ECO:0008006" key="4">
    <source>
        <dbReference type="Google" id="ProtNLM"/>
    </source>
</evidence>
<dbReference type="InterPro" id="IPR029063">
    <property type="entry name" value="SAM-dependent_MTases_sf"/>
</dbReference>
<dbReference type="RefSeq" id="WP_012956188.1">
    <property type="nucleotide sequence ID" value="NC_013790.1"/>
</dbReference>
<dbReference type="eggNOG" id="arCOG00979">
    <property type="taxonomic scope" value="Archaea"/>
</dbReference>
<dbReference type="STRING" id="634498.mru_1389"/>
<dbReference type="Proteomes" id="UP000008680">
    <property type="component" value="Chromosome"/>
</dbReference>
<gene>
    <name evidence="2" type="ordered locus">mru_1389</name>
</gene>
<organism evidence="2 3">
    <name type="scientific">Methanobrevibacter ruminantium (strain ATCC 35063 / DSM 1093 / JCM 13430 / OCM 146 / M1)</name>
    <name type="common">Methanobacterium ruminantium</name>
    <dbReference type="NCBI Taxonomy" id="634498"/>
    <lineage>
        <taxon>Archaea</taxon>
        <taxon>Methanobacteriati</taxon>
        <taxon>Methanobacteriota</taxon>
        <taxon>Methanomada group</taxon>
        <taxon>Methanobacteria</taxon>
        <taxon>Methanobacteriales</taxon>
        <taxon>Methanobacteriaceae</taxon>
        <taxon>Methanobrevibacter</taxon>
    </lineage>
</organism>
<keyword evidence="3" id="KW-1185">Reference proteome</keyword>
<evidence type="ECO:0000313" key="2">
    <source>
        <dbReference type="EMBL" id="ADC47239.1"/>
    </source>
</evidence>
<dbReference type="AlphaFoldDB" id="D3E3X8"/>
<dbReference type="EMBL" id="CP001719">
    <property type="protein sequence ID" value="ADC47239.1"/>
    <property type="molecule type" value="Genomic_DNA"/>
</dbReference>
<dbReference type="PATRIC" id="fig|634498.28.peg.1395"/>
<reference evidence="2 3" key="1">
    <citation type="journal article" date="2010" name="PLoS ONE">
        <title>The genome sequence of the rumen methanogen Methanobrevibacter ruminantium reveals new possibilities for controlling ruminant methane emissions.</title>
        <authorList>
            <person name="Leahy S.C."/>
            <person name="Kelly W.J."/>
            <person name="Altermann E."/>
            <person name="Ronimus R.S."/>
            <person name="Yeoman C.J."/>
            <person name="Pacheco D.M."/>
            <person name="Li D."/>
            <person name="Kong Z."/>
            <person name="McTavish S."/>
            <person name="Sang C."/>
            <person name="Lambie S.C."/>
            <person name="Janssen P.H."/>
            <person name="Dey D."/>
            <person name="Attwood G.T."/>
        </authorList>
    </citation>
    <scope>NUCLEOTIDE SEQUENCE [LARGE SCALE GENOMIC DNA]</scope>
    <source>
        <strain evidence="3">ATCC 35063 / DSM 1093 / JCM 13430 / OCM 146 / M1</strain>
    </source>
</reference>
<dbReference type="KEGG" id="mru:mru_1389"/>
<dbReference type="Pfam" id="PF13578">
    <property type="entry name" value="Methyltransf_24"/>
    <property type="match status" value="1"/>
</dbReference>
<protein>
    <recommendedName>
        <fullName evidence="4">SAM-dependent methyltransferase</fullName>
    </recommendedName>
</protein>
<accession>D3E3X8</accession>
<dbReference type="SUPFAM" id="SSF53335">
    <property type="entry name" value="S-adenosyl-L-methionine-dependent methyltransferases"/>
    <property type="match status" value="1"/>
</dbReference>
<proteinExistence type="predicted"/>
<dbReference type="HOGENOM" id="CLU_1080152_0_0_2"/>
<evidence type="ECO:0000313" key="3">
    <source>
        <dbReference type="Proteomes" id="UP000008680"/>
    </source>
</evidence>
<dbReference type="Gene3D" id="3.40.50.150">
    <property type="entry name" value="Vaccinia Virus protein VP39"/>
    <property type="match status" value="1"/>
</dbReference>
<feature type="region of interest" description="Disordered" evidence="1">
    <location>
        <begin position="227"/>
        <end position="257"/>
    </location>
</feature>
<dbReference type="OrthoDB" id="380500at2157"/>
<name>D3E3X8_METRM</name>
<sequence>MEIEHTHELIKDVFGMNMKEARLLDDLLKTNDLSEILELGFAHGVSSCYFASTLKDMGKGHLTTIDNTTAKTRNPNIEELLKKTGLEEYVTYYFEAVSYNWRLMKLIEENNGPIFDFCYIDGAHDWNNDGFAFLLVDKLLKPGGIIIFDDYNWSFSRSPSMSQSPRVLAMSKEEQETPQIKKVYDMLVKTHPNYHNFKILNDNSWALAQKKEEEDLFENQVNKLESENRKLRKKQKEIMSSNSWKMTKPLRQLRNKK</sequence>
<evidence type="ECO:0000256" key="1">
    <source>
        <dbReference type="SAM" id="MobiDB-lite"/>
    </source>
</evidence>